<organism evidence="8 9">
    <name type="scientific">Flavobacterium flavipallidum</name>
    <dbReference type="NCBI Taxonomy" id="3139140"/>
    <lineage>
        <taxon>Bacteria</taxon>
        <taxon>Pseudomonadati</taxon>
        <taxon>Bacteroidota</taxon>
        <taxon>Flavobacteriia</taxon>
        <taxon>Flavobacteriales</taxon>
        <taxon>Flavobacteriaceae</taxon>
        <taxon>Flavobacterium</taxon>
    </lineage>
</organism>
<dbReference type="Pfam" id="PF12833">
    <property type="entry name" value="HTH_18"/>
    <property type="match status" value="1"/>
</dbReference>
<evidence type="ECO:0000256" key="5">
    <source>
        <dbReference type="SAM" id="Coils"/>
    </source>
</evidence>
<keyword evidence="2" id="KW-0805">Transcription regulation</keyword>
<dbReference type="InterPro" id="IPR013783">
    <property type="entry name" value="Ig-like_fold"/>
</dbReference>
<feature type="domain" description="HTH araC/xylS-type" evidence="7">
    <location>
        <begin position="1133"/>
        <end position="1232"/>
    </location>
</feature>
<dbReference type="SUPFAM" id="SSF46689">
    <property type="entry name" value="Homeodomain-like"/>
    <property type="match status" value="1"/>
</dbReference>
<keyword evidence="3" id="KW-0238">DNA-binding</keyword>
<dbReference type="SUPFAM" id="SSF63829">
    <property type="entry name" value="Calcium-dependent phosphotriesterase"/>
    <property type="match status" value="2"/>
</dbReference>
<dbReference type="PROSITE" id="PS00041">
    <property type="entry name" value="HTH_ARAC_FAMILY_1"/>
    <property type="match status" value="1"/>
</dbReference>
<keyword evidence="6" id="KW-0812">Transmembrane</keyword>
<dbReference type="SMART" id="SM00342">
    <property type="entry name" value="HTH_ARAC"/>
    <property type="match status" value="1"/>
</dbReference>
<dbReference type="PANTHER" id="PTHR43547:SF2">
    <property type="entry name" value="HYBRID SIGNAL TRANSDUCTION HISTIDINE KINASE C"/>
    <property type="match status" value="1"/>
</dbReference>
<dbReference type="Pfam" id="PF07494">
    <property type="entry name" value="Reg_prop"/>
    <property type="match status" value="1"/>
</dbReference>
<dbReference type="Proteomes" id="UP001398556">
    <property type="component" value="Unassembled WGS sequence"/>
</dbReference>
<evidence type="ECO:0000256" key="4">
    <source>
        <dbReference type="ARBA" id="ARBA00023163"/>
    </source>
</evidence>
<feature type="coiled-coil region" evidence="5">
    <location>
        <begin position="710"/>
        <end position="744"/>
    </location>
</feature>
<dbReference type="InterPro" id="IPR011110">
    <property type="entry name" value="Reg_prop"/>
</dbReference>
<feature type="transmembrane region" description="Helical" evidence="6">
    <location>
        <begin position="674"/>
        <end position="694"/>
    </location>
</feature>
<name>A0ABU9HPV8_9FLAO</name>
<dbReference type="InterPro" id="IPR018062">
    <property type="entry name" value="HTH_AraC-typ_CS"/>
</dbReference>
<dbReference type="InterPro" id="IPR020449">
    <property type="entry name" value="Tscrpt_reg_AraC-type_HTH"/>
</dbReference>
<proteinExistence type="predicted"/>
<dbReference type="PRINTS" id="PR00032">
    <property type="entry name" value="HTHARAC"/>
</dbReference>
<evidence type="ECO:0000259" key="7">
    <source>
        <dbReference type="PROSITE" id="PS01124"/>
    </source>
</evidence>
<evidence type="ECO:0000256" key="6">
    <source>
        <dbReference type="SAM" id="Phobius"/>
    </source>
</evidence>
<evidence type="ECO:0000256" key="2">
    <source>
        <dbReference type="ARBA" id="ARBA00023015"/>
    </source>
</evidence>
<dbReference type="InterPro" id="IPR018060">
    <property type="entry name" value="HTH_AraC"/>
</dbReference>
<dbReference type="EMBL" id="JBBYHU010000033">
    <property type="protein sequence ID" value="MEL1242114.1"/>
    <property type="molecule type" value="Genomic_DNA"/>
</dbReference>
<keyword evidence="6" id="KW-0472">Membrane</keyword>
<reference evidence="8 9" key="1">
    <citation type="submission" date="2024-04" db="EMBL/GenBank/DDBJ databases">
        <title>Flavobacterium sp. DGU99 16S ribosomal RNA gene Genome sequencing and assembly.</title>
        <authorList>
            <person name="Park S."/>
        </authorList>
    </citation>
    <scope>NUCLEOTIDE SEQUENCE [LARGE SCALE GENOMIC DNA]</scope>
    <source>
        <strain evidence="8 9">DGU99</strain>
    </source>
</reference>
<dbReference type="RefSeq" id="WP_341701319.1">
    <property type="nucleotide sequence ID" value="NZ_JBBYHU010000033.1"/>
</dbReference>
<gene>
    <name evidence="8" type="ORF">AAEO59_13715</name>
</gene>
<dbReference type="InterPro" id="IPR009057">
    <property type="entry name" value="Homeodomain-like_sf"/>
</dbReference>
<dbReference type="Pfam" id="PF07495">
    <property type="entry name" value="Y_Y_Y"/>
    <property type="match status" value="1"/>
</dbReference>
<sequence>MYRFFYVLVFLISCMVYGQNIKFKTLTTADGLSNNSVSDIVSDATGGLWIATWDGLNFYDGYRFIVYKEELNNNNSLKGNMIFKLVKDNQNHIWVLTDRAVSVYLGNHRFKNYFFKKTPSALSLSEHGQVLIHIQNKSFAFSEGKFKLIQKKTVSVDPHENLKSLLLSKYPKVIINDVLKDSEGSIWFATRRNGLYRISNATSSFNNNYIEHYTYDLYAPYSFNSNEIEKLFEDDFGNVWLGHKDGGLSMAYKGSDQIKSILPHPVQNPNLPNETIRAITLDPNNTMWLGYYTKGIYCSHGTKFTKFFITESSSNPDWNRVRSLFTASDGSVWVGTYAGLIRIKNGSYVLYESKKNTNFPADRNYSIYEDTNAQLWIGCWGGVAKFNLKKNTFEPFIGQPKLNKLHVRKVEVYKNQLFAGTEHHGVVQLDLKNGKVKTITTANGILGNSIYSLYKDPTTHYLWIASLGGISIYDVAKNKLVKNITEADGLPSHMVYALLLNGNTFWLSTTKGIASVDKTTYRIKSYNPVEGWQGAEFSEGSYFQDKKGIMFFGGVNGLNYFNPNTLQANKIIPKIKLIVDGNENYTSEIEKTFSNNQLEIELIPIMFPVNKKLKVFYKLEGREDDWVLFDNTNKIKYSNLSSGNYKFLVKVGEKGVVKPVCFSLHISKAFYETILFYILIIISILVGSVLFFYYKDKQVIARQKYLEDQIQERTKVIENQKRDLQNINEKLDKKNKKILAQKEKLLMLHSNLKRENFEIEKFKSFMLSEFQEPISKIIKNVATLKKNTPEHRELINQSNQLVNLISGWNYLDHIKELGEVKKSVIDLFSVLKNSVLKIEKELQHNRVSFNCEMTNSVFFVEIDELRLKLLLQYFFNDISKYSDAESSLDIKMEYENQFLEITVNSTSEILKNNWNTILHYSPYFKAVQVLLQDLKGDFVNKTGEEFQLLIQIPIEQVEQQIQLKETISWKHFDEDEKMSDKETPILVFSDPSNFSVAHQVLEHPDCHLIFESEAANLNAVLKQINVAVIVLYQANFTKELIHFLNSNKDSDHFNTPILFISEDINYELNEQLLEYGVDTLIQLPASTSFIQKKIKTLVNRKQKSTGENTIQKKIFQILTTQETIETPNDKLLKRALEIIKEELSEPDFNVEILADKLEISRVKCYRLFKETLKQSPSDILMSLRLQKAELLLKTRNLNISEVSFECGYNDPKYFGRSFKKYFGKSPKAFKSQSA</sequence>
<dbReference type="PANTHER" id="PTHR43547">
    <property type="entry name" value="TWO-COMPONENT HISTIDINE KINASE"/>
    <property type="match status" value="1"/>
</dbReference>
<dbReference type="Gene3D" id="2.60.40.10">
    <property type="entry name" value="Immunoglobulins"/>
    <property type="match status" value="1"/>
</dbReference>
<dbReference type="InterPro" id="IPR011123">
    <property type="entry name" value="Y_Y_Y"/>
</dbReference>
<dbReference type="InterPro" id="IPR015943">
    <property type="entry name" value="WD40/YVTN_repeat-like_dom_sf"/>
</dbReference>
<keyword evidence="5" id="KW-0175">Coiled coil</keyword>
<dbReference type="Gene3D" id="2.130.10.10">
    <property type="entry name" value="YVTN repeat-like/Quinoprotein amine dehydrogenase"/>
    <property type="match status" value="3"/>
</dbReference>
<evidence type="ECO:0000256" key="1">
    <source>
        <dbReference type="ARBA" id="ARBA00022553"/>
    </source>
</evidence>
<comment type="caution">
    <text evidence="8">The sequence shown here is derived from an EMBL/GenBank/DDBJ whole genome shotgun (WGS) entry which is preliminary data.</text>
</comment>
<dbReference type="Gene3D" id="1.10.10.60">
    <property type="entry name" value="Homeodomain-like"/>
    <property type="match status" value="1"/>
</dbReference>
<accession>A0ABU9HPV8</accession>
<dbReference type="PROSITE" id="PS01124">
    <property type="entry name" value="HTH_ARAC_FAMILY_2"/>
    <property type="match status" value="1"/>
</dbReference>
<evidence type="ECO:0000313" key="9">
    <source>
        <dbReference type="Proteomes" id="UP001398556"/>
    </source>
</evidence>
<evidence type="ECO:0000313" key="8">
    <source>
        <dbReference type="EMBL" id="MEL1242114.1"/>
    </source>
</evidence>
<keyword evidence="6" id="KW-1133">Transmembrane helix</keyword>
<keyword evidence="9" id="KW-1185">Reference proteome</keyword>
<protein>
    <submittedName>
        <fullName evidence="8">Two-component regulator propeller domain-containing protein</fullName>
    </submittedName>
</protein>
<evidence type="ECO:0000256" key="3">
    <source>
        <dbReference type="ARBA" id="ARBA00023125"/>
    </source>
</evidence>
<keyword evidence="4" id="KW-0804">Transcription</keyword>
<keyword evidence="1" id="KW-0597">Phosphoprotein</keyword>